<feature type="region of interest" description="Disordered" evidence="1">
    <location>
        <begin position="1"/>
        <end position="21"/>
    </location>
</feature>
<dbReference type="eggNOG" id="ENOG5031332">
    <property type="taxonomic scope" value="Bacteria"/>
</dbReference>
<reference evidence="3" key="1">
    <citation type="submission" date="2014-05" db="EMBL/GenBank/DDBJ databases">
        <title>ATOL: Assembling a taxonomically balanced genome-scale reconstruction of the evolutionary history of the Enterobacteriaceae.</title>
        <authorList>
            <person name="Plunkett G. III"/>
            <person name="Neeno-Eckwall E.C."/>
            <person name="Glasner J.D."/>
            <person name="Perna N.T."/>
        </authorList>
    </citation>
    <scope>NUCLEOTIDE SEQUENCE [LARGE SCALE GENOMIC DNA]</scope>
    <source>
        <strain evidence="3">ATCC 49490</strain>
    </source>
</reference>
<gene>
    <name evidence="2" type="ORF">GTGU_04355</name>
</gene>
<dbReference type="InterPro" id="IPR046244">
    <property type="entry name" value="DUF6277"/>
</dbReference>
<name>A0A084ZNI4_9ENTR</name>
<evidence type="ECO:0000313" key="3">
    <source>
        <dbReference type="Proteomes" id="UP000028630"/>
    </source>
</evidence>
<sequence>MLDPKNLQSVMKDSSELGKNAQADLEKPFAEGMKNMQMSGSDSARDIMNSVNATCKKMMDDMNGVFSGLQDNVDAHQKMQQEERPKDFETAMSDLRLKLSTGFPQEMKELFDKMPKIK</sequence>
<feature type="compositionally biased region" description="Polar residues" evidence="1">
    <location>
        <begin position="1"/>
        <end position="12"/>
    </location>
</feature>
<dbReference type="AlphaFoldDB" id="A0A084ZNI4"/>
<comment type="caution">
    <text evidence="2">The sequence shown here is derived from an EMBL/GenBank/DDBJ whole genome shotgun (WGS) entry which is preliminary data.</text>
</comment>
<evidence type="ECO:0000313" key="2">
    <source>
        <dbReference type="EMBL" id="KFB99028.1"/>
    </source>
</evidence>
<evidence type="ECO:0000256" key="1">
    <source>
        <dbReference type="SAM" id="MobiDB-lite"/>
    </source>
</evidence>
<dbReference type="RefSeq" id="WP_038162322.1">
    <property type="nucleotide sequence ID" value="NZ_JMTB01000118.1"/>
</dbReference>
<dbReference type="Pfam" id="PF19793">
    <property type="entry name" value="DUF6277"/>
    <property type="match status" value="1"/>
</dbReference>
<keyword evidence="3" id="KW-1185">Reference proteome</keyword>
<accession>A0A084ZNI4</accession>
<organism evidence="2 3">
    <name type="scientific">Trabulsiella guamensis ATCC 49490</name>
    <dbReference type="NCBI Taxonomy" id="1005994"/>
    <lineage>
        <taxon>Bacteria</taxon>
        <taxon>Pseudomonadati</taxon>
        <taxon>Pseudomonadota</taxon>
        <taxon>Gammaproteobacteria</taxon>
        <taxon>Enterobacterales</taxon>
        <taxon>Enterobacteriaceae</taxon>
        <taxon>Trabulsiella</taxon>
    </lineage>
</organism>
<dbReference type="OrthoDB" id="6506387at2"/>
<dbReference type="EMBL" id="JMTB01000118">
    <property type="protein sequence ID" value="KFB99028.1"/>
    <property type="molecule type" value="Genomic_DNA"/>
</dbReference>
<dbReference type="Proteomes" id="UP000028630">
    <property type="component" value="Unassembled WGS sequence"/>
</dbReference>
<proteinExistence type="predicted"/>
<protein>
    <submittedName>
        <fullName evidence="2">Uncharacterized protein</fullName>
    </submittedName>
</protein>